<dbReference type="PANTHER" id="PTHR30042:SF2">
    <property type="entry name" value="POTASSIUM-TRANSPORTING ATPASE KDPC SUBUNIT"/>
    <property type="match status" value="1"/>
</dbReference>
<sequence>MISHLRPAVVVFGVLTVLCGAIYPAGVTAIASLAFPAEADGSLVTSHGKVVGSRLIGQSFTAPRYFWGRPSATAPMAANGNGSSGSNQGPLNPALLDAARARVAALRAADPTNTMPVPVDLVTASASGLDPDMSLAAARYQVARVARARGIDAASVQAVIERLAERPTLGFLGEPKVNVLALNLALDEQ</sequence>
<keyword evidence="9 11" id="KW-0406">Ion transport</keyword>
<evidence type="ECO:0000313" key="13">
    <source>
        <dbReference type="EMBL" id="QBQ36902.1"/>
    </source>
</evidence>
<keyword evidence="7 11" id="KW-0630">Potassium</keyword>
<keyword evidence="2 11" id="KW-1003">Cell membrane</keyword>
<evidence type="ECO:0000256" key="6">
    <source>
        <dbReference type="ARBA" id="ARBA00022840"/>
    </source>
</evidence>
<evidence type="ECO:0000256" key="5">
    <source>
        <dbReference type="ARBA" id="ARBA00022741"/>
    </source>
</evidence>
<dbReference type="NCBIfam" id="TIGR00681">
    <property type="entry name" value="kdpC"/>
    <property type="match status" value="1"/>
</dbReference>
<evidence type="ECO:0000256" key="3">
    <source>
        <dbReference type="ARBA" id="ARBA00022538"/>
    </source>
</evidence>
<dbReference type="InterPro" id="IPR003820">
    <property type="entry name" value="KdpC"/>
</dbReference>
<evidence type="ECO:0000256" key="11">
    <source>
        <dbReference type="HAMAP-Rule" id="MF_00276"/>
    </source>
</evidence>
<evidence type="ECO:0000313" key="14">
    <source>
        <dbReference type="Proteomes" id="UP000294359"/>
    </source>
</evidence>
<keyword evidence="8 11" id="KW-1133">Transmembrane helix</keyword>
<comment type="similarity">
    <text evidence="11">Belongs to the KdpC family.</text>
</comment>
<evidence type="ECO:0000256" key="10">
    <source>
        <dbReference type="ARBA" id="ARBA00023136"/>
    </source>
</evidence>
<reference evidence="13 14" key="2">
    <citation type="submission" date="2019-03" db="EMBL/GenBank/DDBJ databases">
        <title>Draft Genome Sequences of Six Type Strains of the Genus Massilia.</title>
        <authorList>
            <person name="Miess H."/>
            <person name="Frediansyhah A."/>
            <person name="Gross H."/>
        </authorList>
    </citation>
    <scope>NUCLEOTIDE SEQUENCE [LARGE SCALE GENOMIC DNA]</scope>
    <source>
        <strain evidence="13 14">DSM 17505</strain>
    </source>
</reference>
<dbReference type="Proteomes" id="UP000294359">
    <property type="component" value="Chromosome"/>
</dbReference>
<accession>A0A4P7BFE9</accession>
<name>A0A4P7BFE9_9BURK</name>
<reference evidence="12" key="1">
    <citation type="journal article" date="2014" name="Int. J. Syst. Evol. Microbiol.">
        <title>Complete genome sequence of Corynebacterium casei LMG S-19264T (=DSM 44701T), isolated from a smear-ripened cheese.</title>
        <authorList>
            <consortium name="US DOE Joint Genome Institute (JGI-PGF)"/>
            <person name="Walter F."/>
            <person name="Albersmeier A."/>
            <person name="Kalinowski J."/>
            <person name="Ruckert C."/>
        </authorList>
    </citation>
    <scope>NUCLEOTIDE SEQUENCE</scope>
    <source>
        <strain evidence="12">KCTC 12344</strain>
    </source>
</reference>
<dbReference type="GO" id="GO:0008556">
    <property type="term" value="F:P-type potassium transmembrane transporter activity"/>
    <property type="evidence" value="ECO:0007669"/>
    <property type="project" value="InterPro"/>
</dbReference>
<keyword evidence="4 11" id="KW-0812">Transmembrane</keyword>
<dbReference type="Pfam" id="PF02669">
    <property type="entry name" value="KdpC"/>
    <property type="match status" value="1"/>
</dbReference>
<evidence type="ECO:0000256" key="8">
    <source>
        <dbReference type="ARBA" id="ARBA00022989"/>
    </source>
</evidence>
<organism evidence="12 15">
    <name type="scientific">Pseudoduganella plicata</name>
    <dbReference type="NCBI Taxonomy" id="321984"/>
    <lineage>
        <taxon>Bacteria</taxon>
        <taxon>Pseudomonadati</taxon>
        <taxon>Pseudomonadota</taxon>
        <taxon>Betaproteobacteria</taxon>
        <taxon>Burkholderiales</taxon>
        <taxon>Oxalobacteraceae</taxon>
        <taxon>Telluria group</taxon>
        <taxon>Pseudoduganella</taxon>
    </lineage>
</organism>
<dbReference type="EMBL" id="CP038026">
    <property type="protein sequence ID" value="QBQ36902.1"/>
    <property type="molecule type" value="Genomic_DNA"/>
</dbReference>
<keyword evidence="5 11" id="KW-0547">Nucleotide-binding</keyword>
<evidence type="ECO:0000256" key="2">
    <source>
        <dbReference type="ARBA" id="ARBA00022475"/>
    </source>
</evidence>
<dbReference type="EMBL" id="BMWW01000011">
    <property type="protein sequence ID" value="GGZ07473.1"/>
    <property type="molecule type" value="Genomic_DNA"/>
</dbReference>
<keyword evidence="1 11" id="KW-0813">Transport</keyword>
<dbReference type="NCBIfam" id="NF001454">
    <property type="entry name" value="PRK00315.1"/>
    <property type="match status" value="1"/>
</dbReference>
<gene>
    <name evidence="11 12" type="primary">kdpC</name>
    <name evidence="13" type="ORF">E1742_12550</name>
    <name evidence="12" type="ORF">GCM10007388_46210</name>
</gene>
<keyword evidence="14" id="KW-1185">Reference proteome</keyword>
<evidence type="ECO:0000256" key="4">
    <source>
        <dbReference type="ARBA" id="ARBA00022692"/>
    </source>
</evidence>
<keyword evidence="3 11" id="KW-0633">Potassium transport</keyword>
<dbReference type="GO" id="GO:0005524">
    <property type="term" value="F:ATP binding"/>
    <property type="evidence" value="ECO:0007669"/>
    <property type="project" value="UniProtKB-UniRule"/>
</dbReference>
<evidence type="ECO:0000313" key="15">
    <source>
        <dbReference type="Proteomes" id="UP000619512"/>
    </source>
</evidence>
<dbReference type="AlphaFoldDB" id="A0A4P7BFE9"/>
<dbReference type="Proteomes" id="UP000619512">
    <property type="component" value="Unassembled WGS sequence"/>
</dbReference>
<dbReference type="RefSeq" id="WP_134385256.1">
    <property type="nucleotide sequence ID" value="NZ_BMWW01000011.1"/>
</dbReference>
<comment type="subunit">
    <text evidence="11">The system is composed of three essential subunits: KdpA, KdpB and KdpC.</text>
</comment>
<keyword evidence="10 11" id="KW-0472">Membrane</keyword>
<dbReference type="OrthoDB" id="9788285at2"/>
<protein>
    <recommendedName>
        <fullName evidence="11">Potassium-transporting ATPase KdpC subunit</fullName>
    </recommendedName>
    <alternativeName>
        <fullName evidence="11">ATP phosphohydrolase [potassium-transporting] C chain</fullName>
    </alternativeName>
    <alternativeName>
        <fullName evidence="11">Potassium-binding and translocating subunit C</fullName>
    </alternativeName>
    <alternativeName>
        <fullName evidence="11">Potassium-translocating ATPase C chain</fullName>
    </alternativeName>
</protein>
<dbReference type="GO" id="GO:0005886">
    <property type="term" value="C:plasma membrane"/>
    <property type="evidence" value="ECO:0007669"/>
    <property type="project" value="UniProtKB-SubCell"/>
</dbReference>
<keyword evidence="6 11" id="KW-0067">ATP-binding</keyword>
<dbReference type="PIRSF" id="PIRSF001296">
    <property type="entry name" value="K_ATPase_KdpC"/>
    <property type="match status" value="1"/>
</dbReference>
<comment type="subcellular location">
    <subcellularLocation>
        <location evidence="11">Cell membrane</location>
        <topology evidence="11">Single-pass membrane protein</topology>
    </subcellularLocation>
</comment>
<dbReference type="HAMAP" id="MF_00276">
    <property type="entry name" value="KdpC"/>
    <property type="match status" value="1"/>
</dbReference>
<reference evidence="12" key="3">
    <citation type="submission" date="2022-12" db="EMBL/GenBank/DDBJ databases">
        <authorList>
            <person name="Sun Q."/>
            <person name="Kim S."/>
        </authorList>
    </citation>
    <scope>NUCLEOTIDE SEQUENCE</scope>
    <source>
        <strain evidence="12">KCTC 12344</strain>
    </source>
</reference>
<dbReference type="PANTHER" id="PTHR30042">
    <property type="entry name" value="POTASSIUM-TRANSPORTING ATPASE C CHAIN"/>
    <property type="match status" value="1"/>
</dbReference>
<evidence type="ECO:0000256" key="9">
    <source>
        <dbReference type="ARBA" id="ARBA00023065"/>
    </source>
</evidence>
<evidence type="ECO:0000256" key="7">
    <source>
        <dbReference type="ARBA" id="ARBA00022958"/>
    </source>
</evidence>
<proteinExistence type="inferred from homology"/>
<comment type="function">
    <text evidence="11">Part of the high-affinity ATP-driven potassium transport (or Kdp) system, which catalyzes the hydrolysis of ATP coupled with the electrogenic transport of potassium into the cytoplasm. This subunit acts as a catalytic chaperone that increases the ATP-binding affinity of the ATP-hydrolyzing subunit KdpB by the formation of a transient KdpB/KdpC/ATP ternary complex.</text>
</comment>
<evidence type="ECO:0000313" key="12">
    <source>
        <dbReference type="EMBL" id="GGZ07473.1"/>
    </source>
</evidence>
<evidence type="ECO:0000256" key="1">
    <source>
        <dbReference type="ARBA" id="ARBA00022448"/>
    </source>
</evidence>